<evidence type="ECO:0000313" key="3">
    <source>
        <dbReference type="EMBL" id="KAA9131890.1"/>
    </source>
</evidence>
<evidence type="ECO:0000259" key="2">
    <source>
        <dbReference type="Pfam" id="PF01578"/>
    </source>
</evidence>
<dbReference type="RefSeq" id="WP_150863680.1">
    <property type="nucleotide sequence ID" value="NZ_VYXP01000004.1"/>
</dbReference>
<dbReference type="GO" id="GO:0005886">
    <property type="term" value="C:plasma membrane"/>
    <property type="evidence" value="ECO:0007669"/>
    <property type="project" value="TreeGrafter"/>
</dbReference>
<gene>
    <name evidence="3" type="ORF">F3N42_06860</name>
</gene>
<feature type="transmembrane region" description="Helical" evidence="1">
    <location>
        <begin position="216"/>
        <end position="236"/>
    </location>
</feature>
<feature type="transmembrane region" description="Helical" evidence="1">
    <location>
        <begin position="37"/>
        <end position="54"/>
    </location>
</feature>
<dbReference type="GO" id="GO:0017004">
    <property type="term" value="P:cytochrome complex assembly"/>
    <property type="evidence" value="ECO:0007669"/>
    <property type="project" value="InterPro"/>
</dbReference>
<feature type="transmembrane region" description="Helical" evidence="1">
    <location>
        <begin position="137"/>
        <end position="160"/>
    </location>
</feature>
<protein>
    <submittedName>
        <fullName evidence="3">Phosphohydrolase</fullName>
    </submittedName>
</protein>
<dbReference type="GO" id="GO:0016787">
    <property type="term" value="F:hydrolase activity"/>
    <property type="evidence" value="ECO:0007669"/>
    <property type="project" value="UniProtKB-KW"/>
</dbReference>
<dbReference type="InterPro" id="IPR002541">
    <property type="entry name" value="Cyt_c_assembly"/>
</dbReference>
<comment type="caution">
    <text evidence="3">The sequence shown here is derived from an EMBL/GenBank/DDBJ whole genome shotgun (WGS) entry which is preliminary data.</text>
</comment>
<feature type="transmembrane region" description="Helical" evidence="1">
    <location>
        <begin position="98"/>
        <end position="117"/>
    </location>
</feature>
<feature type="domain" description="Cytochrome c assembly protein" evidence="2">
    <location>
        <begin position="70"/>
        <end position="268"/>
    </location>
</feature>
<feature type="transmembrane region" description="Helical" evidence="1">
    <location>
        <begin position="66"/>
        <end position="86"/>
    </location>
</feature>
<sequence length="275" mass="29325">MHQAWLLGAVVCYLGAVFMLYKSLLAETAIESNGARRTPAIVLTSLGALCHALAQSSHWLPTDQAAVSLLNVMSLCALVGVVLLLLSLLTRSPLFDAGLVVLPLAVIVLGVELTVPAPANLLNASSPALAAHVFSSVMAFGLLGLAGVYAGFIAIIDHFLRHHHLNRLVRALPPLQTLEALLFRLIAIGFVLLTVSLATGLLFVDDLLAQHLAHKTILAVVAWIIFGLLLVGRRAWGWRGRMAVRLTLAGVAVLLLAYFGSKLVLEVLLGEHWAA</sequence>
<feature type="transmembrane region" description="Helical" evidence="1">
    <location>
        <begin position="181"/>
        <end position="204"/>
    </location>
</feature>
<keyword evidence="1" id="KW-1133">Transmembrane helix</keyword>
<proteinExistence type="predicted"/>
<dbReference type="Pfam" id="PF01578">
    <property type="entry name" value="Cytochrom_C_asm"/>
    <property type="match status" value="1"/>
</dbReference>
<dbReference type="Proteomes" id="UP000325372">
    <property type="component" value="Unassembled WGS sequence"/>
</dbReference>
<feature type="transmembrane region" description="Helical" evidence="1">
    <location>
        <begin position="6"/>
        <end position="25"/>
    </location>
</feature>
<name>A0A5N0TAC8_9GAMM</name>
<dbReference type="InterPro" id="IPR052372">
    <property type="entry name" value="YpjD/HemX"/>
</dbReference>
<keyword evidence="1" id="KW-0812">Transmembrane</keyword>
<evidence type="ECO:0000313" key="4">
    <source>
        <dbReference type="Proteomes" id="UP000325372"/>
    </source>
</evidence>
<evidence type="ECO:0000256" key="1">
    <source>
        <dbReference type="SAM" id="Phobius"/>
    </source>
</evidence>
<dbReference type="EMBL" id="VYXP01000004">
    <property type="protein sequence ID" value="KAA9131890.1"/>
    <property type="molecule type" value="Genomic_DNA"/>
</dbReference>
<dbReference type="AlphaFoldDB" id="A0A5N0TAC8"/>
<feature type="transmembrane region" description="Helical" evidence="1">
    <location>
        <begin position="243"/>
        <end position="261"/>
    </location>
</feature>
<keyword evidence="4" id="KW-1185">Reference proteome</keyword>
<keyword evidence="1" id="KW-0472">Membrane</keyword>
<dbReference type="PANTHER" id="PTHR38034:SF1">
    <property type="entry name" value="INNER MEMBRANE PROTEIN YPJD"/>
    <property type="match status" value="1"/>
</dbReference>
<dbReference type="GO" id="GO:0020037">
    <property type="term" value="F:heme binding"/>
    <property type="evidence" value="ECO:0007669"/>
    <property type="project" value="InterPro"/>
</dbReference>
<keyword evidence="3" id="KW-0378">Hydrolase</keyword>
<dbReference type="PANTHER" id="PTHR38034">
    <property type="entry name" value="INNER MEMBRANE PROTEIN YPJD"/>
    <property type="match status" value="1"/>
</dbReference>
<accession>A0A5N0TAC8</accession>
<reference evidence="3 4" key="1">
    <citation type="submission" date="2019-09" db="EMBL/GenBank/DDBJ databases">
        <title>Wenzhouxiangella sp. Genome sequencing and assembly.</title>
        <authorList>
            <person name="Zhang R."/>
        </authorList>
    </citation>
    <scope>NUCLEOTIDE SEQUENCE [LARGE SCALE GENOMIC DNA]</scope>
    <source>
        <strain evidence="3 4">W260</strain>
    </source>
</reference>
<organism evidence="3 4">
    <name type="scientific">Marinihelvus fidelis</name>
    <dbReference type="NCBI Taxonomy" id="2613842"/>
    <lineage>
        <taxon>Bacteria</taxon>
        <taxon>Pseudomonadati</taxon>
        <taxon>Pseudomonadota</taxon>
        <taxon>Gammaproteobacteria</taxon>
        <taxon>Chromatiales</taxon>
        <taxon>Wenzhouxiangellaceae</taxon>
        <taxon>Marinihelvus</taxon>
    </lineage>
</organism>